<dbReference type="Gene3D" id="3.30.420.10">
    <property type="entry name" value="Ribonuclease H-like superfamily/Ribonuclease H"/>
    <property type="match status" value="1"/>
</dbReference>
<dbReference type="EMBL" id="JAKCXM010000170">
    <property type="protein sequence ID" value="KAJ0399837.1"/>
    <property type="molecule type" value="Genomic_DNA"/>
</dbReference>
<name>A0AAD5LI92_PYTIN</name>
<dbReference type="GO" id="GO:0003676">
    <property type="term" value="F:nucleic acid binding"/>
    <property type="evidence" value="ECO:0007669"/>
    <property type="project" value="InterPro"/>
</dbReference>
<dbReference type="PANTHER" id="PTHR23022">
    <property type="entry name" value="TRANSPOSABLE ELEMENT-RELATED"/>
    <property type="match status" value="1"/>
</dbReference>
<dbReference type="InterPro" id="IPR052338">
    <property type="entry name" value="Transposase_5"/>
</dbReference>
<dbReference type="Proteomes" id="UP001209570">
    <property type="component" value="Unassembled WGS sequence"/>
</dbReference>
<comment type="caution">
    <text evidence="2">The sequence shown here is derived from an EMBL/GenBank/DDBJ whole genome shotgun (WGS) entry which is preliminary data.</text>
</comment>
<sequence length="221" mass="25501">MEETLPLSPSHKAARLAWASEKLACQQDWTHVIFSDEKKFNLDGPDGFRYYWRDLRRPAQQAVRRQMGGGSVMVWGAMAWEGKSQLAILDGRQSSEHYIYTLSEYLLPFAHLKYGVDFIFQQDNAPIHTSSETRLFFSDMGLSVMDWPARSPDLNPIENLWSHLARRVYADGRQYDSIAELKDAILRAWETITLEDIRPLVQSMPRRCLDAVKARGNKTSY</sequence>
<keyword evidence="3" id="KW-1185">Reference proteome</keyword>
<dbReference type="AlphaFoldDB" id="A0AAD5LI92"/>
<dbReference type="InterPro" id="IPR038717">
    <property type="entry name" value="Tc1-like_DDE_dom"/>
</dbReference>
<reference evidence="2" key="1">
    <citation type="submission" date="2021-12" db="EMBL/GenBank/DDBJ databases">
        <title>Prjna785345.</title>
        <authorList>
            <person name="Rujirawat T."/>
            <person name="Krajaejun T."/>
        </authorList>
    </citation>
    <scope>NUCLEOTIDE SEQUENCE</scope>
    <source>
        <strain evidence="2">Pi057C3</strain>
    </source>
</reference>
<evidence type="ECO:0000313" key="2">
    <source>
        <dbReference type="EMBL" id="KAJ0399837.1"/>
    </source>
</evidence>
<gene>
    <name evidence="2" type="ORF">P43SY_008143</name>
</gene>
<evidence type="ECO:0000259" key="1">
    <source>
        <dbReference type="Pfam" id="PF13358"/>
    </source>
</evidence>
<accession>A0AAD5LI92</accession>
<proteinExistence type="predicted"/>
<dbReference type="Pfam" id="PF13358">
    <property type="entry name" value="DDE_3"/>
    <property type="match status" value="1"/>
</dbReference>
<evidence type="ECO:0000313" key="3">
    <source>
        <dbReference type="Proteomes" id="UP001209570"/>
    </source>
</evidence>
<dbReference type="PANTHER" id="PTHR23022:SF129">
    <property type="entry name" value="TRANSPOSABLE ELEMENT TC3 TRANSPOSASE"/>
    <property type="match status" value="1"/>
</dbReference>
<organism evidence="2 3">
    <name type="scientific">Pythium insidiosum</name>
    <name type="common">Pythiosis disease agent</name>
    <dbReference type="NCBI Taxonomy" id="114742"/>
    <lineage>
        <taxon>Eukaryota</taxon>
        <taxon>Sar</taxon>
        <taxon>Stramenopiles</taxon>
        <taxon>Oomycota</taxon>
        <taxon>Peronosporomycetes</taxon>
        <taxon>Pythiales</taxon>
        <taxon>Pythiaceae</taxon>
        <taxon>Pythium</taxon>
    </lineage>
</organism>
<protein>
    <recommendedName>
        <fullName evidence="1">Tc1-like transposase DDE domain-containing protein</fullName>
    </recommendedName>
</protein>
<dbReference type="InterPro" id="IPR036397">
    <property type="entry name" value="RNaseH_sf"/>
</dbReference>
<feature type="domain" description="Tc1-like transposase DDE" evidence="1">
    <location>
        <begin position="32"/>
        <end position="182"/>
    </location>
</feature>